<dbReference type="AlphaFoldDB" id="E6W7D7"/>
<dbReference type="PANTHER" id="PTHR36842">
    <property type="entry name" value="PROTEIN TOLB HOMOLOG"/>
    <property type="match status" value="1"/>
</dbReference>
<proteinExistence type="inferred from homology"/>
<dbReference type="GO" id="GO:0042597">
    <property type="term" value="C:periplasmic space"/>
    <property type="evidence" value="ECO:0007669"/>
    <property type="project" value="InterPro"/>
</dbReference>
<evidence type="ECO:0000256" key="3">
    <source>
        <dbReference type="SAM" id="SignalP"/>
    </source>
</evidence>
<reference evidence="5 6" key="1">
    <citation type="submission" date="2010-12" db="EMBL/GenBank/DDBJ databases">
        <title>Complete sequence of Desulfurispirillum indicum S5.</title>
        <authorList>
            <consortium name="US DOE Joint Genome Institute"/>
            <person name="Lucas S."/>
            <person name="Copeland A."/>
            <person name="Lapidus A."/>
            <person name="Cheng J.-F."/>
            <person name="Goodwin L."/>
            <person name="Pitluck S."/>
            <person name="Chertkov O."/>
            <person name="Held B."/>
            <person name="Detter J.C."/>
            <person name="Han C."/>
            <person name="Tapia R."/>
            <person name="Land M."/>
            <person name="Hauser L."/>
            <person name="Kyrpides N."/>
            <person name="Ivanova N."/>
            <person name="Mikhailova N."/>
            <person name="Haggblom M."/>
            <person name="Rauschenbach I."/>
            <person name="Bini E."/>
            <person name="Woyke T."/>
        </authorList>
    </citation>
    <scope>NUCLEOTIDE SEQUENCE [LARGE SCALE GENOMIC DNA]</scope>
    <source>
        <strain evidence="6">ATCC BAA-1389 / DSM 22839 / S5</strain>
    </source>
</reference>
<evidence type="ECO:0000256" key="2">
    <source>
        <dbReference type="SAM" id="MobiDB-lite"/>
    </source>
</evidence>
<dbReference type="eggNOG" id="COG0823">
    <property type="taxonomic scope" value="Bacteria"/>
</dbReference>
<dbReference type="InParanoid" id="E6W7D7"/>
<dbReference type="Pfam" id="PF07676">
    <property type="entry name" value="PD40"/>
    <property type="match status" value="4"/>
</dbReference>
<evidence type="ECO:0000259" key="4">
    <source>
        <dbReference type="Pfam" id="PF04052"/>
    </source>
</evidence>
<feature type="domain" description="TolB N-terminal" evidence="4">
    <location>
        <begin position="43"/>
        <end position="143"/>
    </location>
</feature>
<dbReference type="SUPFAM" id="SSF52964">
    <property type="entry name" value="TolB, N-terminal domain"/>
    <property type="match status" value="1"/>
</dbReference>
<dbReference type="GO" id="GO:0015031">
    <property type="term" value="P:protein transport"/>
    <property type="evidence" value="ECO:0007669"/>
    <property type="project" value="InterPro"/>
</dbReference>
<feature type="signal peptide" evidence="3">
    <location>
        <begin position="1"/>
        <end position="34"/>
    </location>
</feature>
<dbReference type="InterPro" id="IPR011042">
    <property type="entry name" value="6-blade_b-propeller_TolB-like"/>
</dbReference>
<dbReference type="HOGENOM" id="CLU_047123_2_0_0"/>
<evidence type="ECO:0000256" key="1">
    <source>
        <dbReference type="ARBA" id="ARBA00009820"/>
    </source>
</evidence>
<dbReference type="Gene3D" id="2.120.10.30">
    <property type="entry name" value="TolB, C-terminal domain"/>
    <property type="match status" value="3"/>
</dbReference>
<dbReference type="InterPro" id="IPR011659">
    <property type="entry name" value="WD40"/>
</dbReference>
<feature type="region of interest" description="Disordered" evidence="2">
    <location>
        <begin position="433"/>
        <end position="452"/>
    </location>
</feature>
<dbReference type="KEGG" id="din:Selin_1574"/>
<evidence type="ECO:0000313" key="5">
    <source>
        <dbReference type="EMBL" id="ADU66304.1"/>
    </source>
</evidence>
<keyword evidence="3" id="KW-0732">Signal</keyword>
<dbReference type="PANTHER" id="PTHR36842:SF1">
    <property type="entry name" value="PROTEIN TOLB"/>
    <property type="match status" value="1"/>
</dbReference>
<feature type="chain" id="PRO_5003214012" evidence="3">
    <location>
        <begin position="35"/>
        <end position="452"/>
    </location>
</feature>
<evidence type="ECO:0000313" key="6">
    <source>
        <dbReference type="Proteomes" id="UP000002572"/>
    </source>
</evidence>
<gene>
    <name evidence="5" type="ordered locus">Selin_1574</name>
</gene>
<dbReference type="RefSeq" id="WP_013506185.1">
    <property type="nucleotide sequence ID" value="NC_014836.1"/>
</dbReference>
<dbReference type="STRING" id="653733.Selin_1574"/>
<name>E6W7D7_DESIS</name>
<protein>
    <submittedName>
        <fullName evidence="5">TolB protein</fullName>
    </submittedName>
</protein>
<sequence>MTDPRPSFCSAMGHINRILCALATALILTGVATADVAESEAFAIEVRPTGITSIPIAIPTFTSDNSLSAEFRENMRALILEDLSYAGIIKVLPREAYLAEPGRPDVNYEDWLFIGAEFMASVSLFSTGTHLRAEVAVYDMAMKRKKSKQSFEIAFDRYVTLAHRLADHILYEVSGVQGFFEARIAFVSDRTSSANAVSKNIYAMDFDGSNLQPVTTNDSININPFWHSMSKVAFTSYIRQRPEILLRDLQSGRTALLAAFGGTNTGGIPSPDGKYIAVTASHNGISNIYLLHSDGRMYRQLTRHWSIDVSPAWSPDGNFIAFVSDRPGSPQVYMINLRTDEITRVTYEGRYNVSPVWSPDGNYIAYTSLEENKFNIYIVEKDGYNPQRLTYNSGHNETPRWSRDGNYLLFTSNRTGEFKLYVMDRTGTFQKRLKDGPANNNMPDWVFPEKEK</sequence>
<dbReference type="OrthoDB" id="9802240at2"/>
<organism evidence="5 6">
    <name type="scientific">Desulfurispirillum indicum (strain ATCC BAA-1389 / DSM 22839 / S5)</name>
    <dbReference type="NCBI Taxonomy" id="653733"/>
    <lineage>
        <taxon>Bacteria</taxon>
        <taxon>Pseudomonadati</taxon>
        <taxon>Chrysiogenota</taxon>
        <taxon>Chrysiogenia</taxon>
        <taxon>Chrysiogenales</taxon>
        <taxon>Chrysiogenaceae</taxon>
        <taxon>Desulfurispirillum</taxon>
    </lineage>
</organism>
<dbReference type="Gene3D" id="3.40.50.10070">
    <property type="entry name" value="TolB, N-terminal domain"/>
    <property type="match status" value="1"/>
</dbReference>
<dbReference type="InterPro" id="IPR007195">
    <property type="entry name" value="TolB_N"/>
</dbReference>
<dbReference type="EMBL" id="CP002432">
    <property type="protein sequence ID" value="ADU66304.1"/>
    <property type="molecule type" value="Genomic_DNA"/>
</dbReference>
<dbReference type="Proteomes" id="UP000002572">
    <property type="component" value="Chromosome"/>
</dbReference>
<comment type="similarity">
    <text evidence="1">Belongs to the TolB family.</text>
</comment>
<dbReference type="Pfam" id="PF04052">
    <property type="entry name" value="TolB_N"/>
    <property type="match status" value="1"/>
</dbReference>
<dbReference type="SUPFAM" id="SSF69304">
    <property type="entry name" value="Tricorn protease N-terminal domain"/>
    <property type="match status" value="1"/>
</dbReference>
<keyword evidence="6" id="KW-1185">Reference proteome</keyword>
<accession>E6W7D7</accession>